<dbReference type="EMBL" id="VULY01000018">
    <property type="protein sequence ID" value="MSR94364.1"/>
    <property type="molecule type" value="Genomic_DNA"/>
</dbReference>
<dbReference type="GO" id="GO:0000287">
    <property type="term" value="F:magnesium ion binding"/>
    <property type="evidence" value="ECO:0007669"/>
    <property type="project" value="TreeGrafter"/>
</dbReference>
<comment type="caution">
    <text evidence="1">The sequence shown here is derived from an EMBL/GenBank/DDBJ whole genome shotgun (WGS) entry which is preliminary data.</text>
</comment>
<dbReference type="NCBIfam" id="TIGR01484">
    <property type="entry name" value="HAD-SF-IIB"/>
    <property type="match status" value="1"/>
</dbReference>
<dbReference type="InterPro" id="IPR000150">
    <property type="entry name" value="Cof"/>
</dbReference>
<dbReference type="SUPFAM" id="SSF56784">
    <property type="entry name" value="HAD-like"/>
    <property type="match status" value="1"/>
</dbReference>
<keyword evidence="2" id="KW-1185">Reference proteome</keyword>
<dbReference type="Gene3D" id="3.40.50.1000">
    <property type="entry name" value="HAD superfamily/HAD-like"/>
    <property type="match status" value="1"/>
</dbReference>
<accession>A0A6N7UTI8</accession>
<dbReference type="PANTHER" id="PTHR10000">
    <property type="entry name" value="PHOSPHOSERINE PHOSPHATASE"/>
    <property type="match status" value="1"/>
</dbReference>
<dbReference type="Pfam" id="PF08282">
    <property type="entry name" value="Hydrolase_3"/>
    <property type="match status" value="1"/>
</dbReference>
<dbReference type="NCBIfam" id="TIGR00099">
    <property type="entry name" value="Cof-subfamily"/>
    <property type="match status" value="1"/>
</dbReference>
<dbReference type="SFLD" id="SFLDG01140">
    <property type="entry name" value="C2.B:_Phosphomannomutase_and_P"/>
    <property type="match status" value="1"/>
</dbReference>
<gene>
    <name evidence="1" type="ORF">FYJ34_08880</name>
</gene>
<organism evidence="1 2">
    <name type="scientific">Suipraeoptans intestinalis</name>
    <dbReference type="NCBI Taxonomy" id="2606628"/>
    <lineage>
        <taxon>Bacteria</taxon>
        <taxon>Bacillati</taxon>
        <taxon>Bacillota</taxon>
        <taxon>Clostridia</taxon>
        <taxon>Lachnospirales</taxon>
        <taxon>Lachnospiraceae</taxon>
        <taxon>Suipraeoptans</taxon>
    </lineage>
</organism>
<dbReference type="Proteomes" id="UP000434409">
    <property type="component" value="Unassembled WGS sequence"/>
</dbReference>
<dbReference type="AlphaFoldDB" id="A0A6N7UTI8"/>
<protein>
    <submittedName>
        <fullName evidence="1">HAD family phosphatase</fullName>
    </submittedName>
</protein>
<dbReference type="PANTHER" id="PTHR10000:SF8">
    <property type="entry name" value="HAD SUPERFAMILY HYDROLASE-LIKE, TYPE 3"/>
    <property type="match status" value="1"/>
</dbReference>
<dbReference type="CDD" id="cd07516">
    <property type="entry name" value="HAD_Pase"/>
    <property type="match status" value="1"/>
</dbReference>
<proteinExistence type="predicted"/>
<dbReference type="GO" id="GO:0016791">
    <property type="term" value="F:phosphatase activity"/>
    <property type="evidence" value="ECO:0007669"/>
    <property type="project" value="TreeGrafter"/>
</dbReference>
<dbReference type="InterPro" id="IPR036412">
    <property type="entry name" value="HAD-like_sf"/>
</dbReference>
<dbReference type="PROSITE" id="PS01229">
    <property type="entry name" value="COF_2"/>
    <property type="match status" value="1"/>
</dbReference>
<dbReference type="InterPro" id="IPR006379">
    <property type="entry name" value="HAD-SF_hydro_IIB"/>
</dbReference>
<sequence>MKLNVQMIGLDLDGTLLNSQKQLTSLTADALKQAVDQGIRVVLATGRPLGGIPQELKEFPGLQYAVTANGSRIVDLVSGNTLYEKLVEAKLAKRILKLFGTYDTLREVYFDGMGYAKKEDLERITHYMEDKPMAQYIVKTRQTVEDVETYLEQQNRGVDKVQALFRSREDKEEARRVLCGWQEVEVTGSLSNNLEINARGVDKGQGLLWLANRLQIPVEALMVFGDGDNDRGMLRLAGMGVAMENGLPEVKEEADYLAGSNDEDGIGKFLQQYVL</sequence>
<name>A0A6N7UTI8_9FIRM</name>
<dbReference type="GO" id="GO:0005829">
    <property type="term" value="C:cytosol"/>
    <property type="evidence" value="ECO:0007669"/>
    <property type="project" value="TreeGrafter"/>
</dbReference>
<evidence type="ECO:0000313" key="1">
    <source>
        <dbReference type="EMBL" id="MSR94364.1"/>
    </source>
</evidence>
<evidence type="ECO:0000313" key="2">
    <source>
        <dbReference type="Proteomes" id="UP000434409"/>
    </source>
</evidence>
<dbReference type="InterPro" id="IPR023214">
    <property type="entry name" value="HAD_sf"/>
</dbReference>
<reference evidence="1 2" key="1">
    <citation type="submission" date="2019-08" db="EMBL/GenBank/DDBJ databases">
        <title>In-depth cultivation of the pig gut microbiome towards novel bacterial diversity and tailored functional studies.</title>
        <authorList>
            <person name="Wylensek D."/>
            <person name="Hitch T.C.A."/>
            <person name="Clavel T."/>
        </authorList>
    </citation>
    <scope>NUCLEOTIDE SEQUENCE [LARGE SCALE GENOMIC DNA]</scope>
    <source>
        <strain evidence="1 2">68-1-5</strain>
    </source>
</reference>
<dbReference type="RefSeq" id="WP_154477981.1">
    <property type="nucleotide sequence ID" value="NZ_VULY01000018.1"/>
</dbReference>
<dbReference type="SFLD" id="SFLDS00003">
    <property type="entry name" value="Haloacid_Dehalogenase"/>
    <property type="match status" value="1"/>
</dbReference>
<dbReference type="Gene3D" id="3.30.1240.10">
    <property type="match status" value="1"/>
</dbReference>